<dbReference type="SUPFAM" id="SSF52172">
    <property type="entry name" value="CheY-like"/>
    <property type="match status" value="1"/>
</dbReference>
<dbReference type="PROSITE" id="PS50110">
    <property type="entry name" value="RESPONSE_REGULATORY"/>
    <property type="match status" value="1"/>
</dbReference>
<dbReference type="Pfam" id="PF00072">
    <property type="entry name" value="Response_reg"/>
    <property type="match status" value="1"/>
</dbReference>
<name>A0A3B0VPF0_9ZZZZ</name>
<dbReference type="GO" id="GO:0000160">
    <property type="term" value="P:phosphorelay signal transduction system"/>
    <property type="evidence" value="ECO:0007669"/>
    <property type="project" value="InterPro"/>
</dbReference>
<organism evidence="2">
    <name type="scientific">hydrothermal vent metagenome</name>
    <dbReference type="NCBI Taxonomy" id="652676"/>
    <lineage>
        <taxon>unclassified sequences</taxon>
        <taxon>metagenomes</taxon>
        <taxon>ecological metagenomes</taxon>
    </lineage>
</organism>
<protein>
    <recommendedName>
        <fullName evidence="1">Response regulatory domain-containing protein</fullName>
    </recommendedName>
</protein>
<feature type="domain" description="Response regulatory" evidence="1">
    <location>
        <begin position="6"/>
        <end position="119"/>
    </location>
</feature>
<evidence type="ECO:0000259" key="1">
    <source>
        <dbReference type="PROSITE" id="PS50110"/>
    </source>
</evidence>
<sequence>MGSDNKILLALNSEDDFTEFTVFLEKKGYQFTRAGSGAKAIGLALDDPPSLIIVDCQLPLIEGSHLFRILRNNPHTSGVPFLFISNRPLDIKGFNVGVDVFVTRPFLWEELHEQIKHSLSCSVSARKMGDKEIQGKLSRVPLVDILQMLHMSRNEGELNLTNGDLHGVVYVRDGEIYNAACGRVQKEKALFRLLSWKDGIFEFRPLRLNVERKIESGTDHLLMEAMRQLDEMEDSIDRFPDIDLRIGAEVDTNALPTGLKPVMYEVMKLVEYYPRVGDVIDHCSFTDFEVYNTIANLLERGILRELTTEADESIKGSTAVTPVQAIKIKEKVISNWSEMMLSSYGKVMILSSSPNLVKTFAHTLKFLPDFSLNSKSPIVTDSAESTFVVGEIGSIRLYGNMEVTLFSAPMAGRMGPFLTSFSTNVLGLIILWDRADAEALSRLNTGKDVILSRRRVPVVHIYLGAGEPEKTVLEKYGRALQIKKEENSYDLSSTDNKEVFEIFQTLLTDISGERFVTSRVDRL</sequence>
<dbReference type="Gene3D" id="3.40.50.2300">
    <property type="match status" value="1"/>
</dbReference>
<proteinExistence type="predicted"/>
<evidence type="ECO:0000313" key="2">
    <source>
        <dbReference type="EMBL" id="VAW38739.1"/>
    </source>
</evidence>
<dbReference type="InterPro" id="IPR001789">
    <property type="entry name" value="Sig_transdc_resp-reg_receiver"/>
</dbReference>
<dbReference type="SMART" id="SM00448">
    <property type="entry name" value="REC"/>
    <property type="match status" value="1"/>
</dbReference>
<dbReference type="InterPro" id="IPR011006">
    <property type="entry name" value="CheY-like_superfamily"/>
</dbReference>
<reference evidence="2" key="1">
    <citation type="submission" date="2018-06" db="EMBL/GenBank/DDBJ databases">
        <authorList>
            <person name="Zhirakovskaya E."/>
        </authorList>
    </citation>
    <scope>NUCLEOTIDE SEQUENCE</scope>
</reference>
<dbReference type="PANTHER" id="PTHR36304">
    <property type="entry name" value="DOMAIN GTPASE-ACTIVATING PROTEIN, PUTATIVE-RELATED-RELATED"/>
    <property type="match status" value="1"/>
</dbReference>
<dbReference type="Pfam" id="PF14332">
    <property type="entry name" value="DUF4388"/>
    <property type="match status" value="1"/>
</dbReference>
<gene>
    <name evidence="2" type="ORF">MNBD_DELTA02-597</name>
</gene>
<dbReference type="AlphaFoldDB" id="A0A3B0VPF0"/>
<dbReference type="EMBL" id="UOEZ01000078">
    <property type="protein sequence ID" value="VAW38739.1"/>
    <property type="molecule type" value="Genomic_DNA"/>
</dbReference>
<dbReference type="PANTHER" id="PTHR36304:SF4">
    <property type="entry name" value="DUF4388 DOMAIN-CONTAINING PROTEIN"/>
    <property type="match status" value="1"/>
</dbReference>
<dbReference type="InterPro" id="IPR025497">
    <property type="entry name" value="PatA-like_N"/>
</dbReference>
<accession>A0A3B0VPF0</accession>